<dbReference type="AlphaFoldDB" id="A0A9D4HWK6"/>
<protein>
    <submittedName>
        <fullName evidence="1">Uncharacterized protein</fullName>
    </submittedName>
</protein>
<proteinExistence type="predicted"/>
<keyword evidence="2" id="KW-1185">Reference proteome</keyword>
<name>A0A9D4HWK6_DREPO</name>
<gene>
    <name evidence="1" type="ORF">DPMN_044564</name>
</gene>
<organism evidence="1 2">
    <name type="scientific">Dreissena polymorpha</name>
    <name type="common">Zebra mussel</name>
    <name type="synonym">Mytilus polymorpha</name>
    <dbReference type="NCBI Taxonomy" id="45954"/>
    <lineage>
        <taxon>Eukaryota</taxon>
        <taxon>Metazoa</taxon>
        <taxon>Spiralia</taxon>
        <taxon>Lophotrochozoa</taxon>
        <taxon>Mollusca</taxon>
        <taxon>Bivalvia</taxon>
        <taxon>Autobranchia</taxon>
        <taxon>Heteroconchia</taxon>
        <taxon>Euheterodonta</taxon>
        <taxon>Imparidentia</taxon>
        <taxon>Neoheterodontei</taxon>
        <taxon>Myida</taxon>
        <taxon>Dreissenoidea</taxon>
        <taxon>Dreissenidae</taxon>
        <taxon>Dreissena</taxon>
    </lineage>
</organism>
<evidence type="ECO:0000313" key="2">
    <source>
        <dbReference type="Proteomes" id="UP000828390"/>
    </source>
</evidence>
<reference evidence="1" key="2">
    <citation type="submission" date="2020-11" db="EMBL/GenBank/DDBJ databases">
        <authorList>
            <person name="McCartney M.A."/>
            <person name="Auch B."/>
            <person name="Kono T."/>
            <person name="Mallez S."/>
            <person name="Becker A."/>
            <person name="Gohl D.M."/>
            <person name="Silverstein K.A.T."/>
            <person name="Koren S."/>
            <person name="Bechman K.B."/>
            <person name="Herman A."/>
            <person name="Abrahante J.E."/>
            <person name="Garbe J."/>
        </authorList>
    </citation>
    <scope>NUCLEOTIDE SEQUENCE</scope>
    <source>
        <strain evidence="1">Duluth1</strain>
        <tissue evidence="1">Whole animal</tissue>
    </source>
</reference>
<dbReference type="Proteomes" id="UP000828390">
    <property type="component" value="Unassembled WGS sequence"/>
</dbReference>
<comment type="caution">
    <text evidence="1">The sequence shown here is derived from an EMBL/GenBank/DDBJ whole genome shotgun (WGS) entry which is preliminary data.</text>
</comment>
<sequence length="67" mass="7523">MFLRSIGLKSSTIVPLSTGIRQKLSVSRGKELEAVKRRFKPRKAIFCDGWLTDSSGVKKCQRAQKAK</sequence>
<evidence type="ECO:0000313" key="1">
    <source>
        <dbReference type="EMBL" id="KAH3737965.1"/>
    </source>
</evidence>
<accession>A0A9D4HWK6</accession>
<dbReference type="EMBL" id="JAIWYP010000011">
    <property type="protein sequence ID" value="KAH3737965.1"/>
    <property type="molecule type" value="Genomic_DNA"/>
</dbReference>
<reference evidence="1" key="1">
    <citation type="journal article" date="2019" name="bioRxiv">
        <title>The Genome of the Zebra Mussel, Dreissena polymorpha: A Resource for Invasive Species Research.</title>
        <authorList>
            <person name="McCartney M.A."/>
            <person name="Auch B."/>
            <person name="Kono T."/>
            <person name="Mallez S."/>
            <person name="Zhang Y."/>
            <person name="Obille A."/>
            <person name="Becker A."/>
            <person name="Abrahante J.E."/>
            <person name="Garbe J."/>
            <person name="Badalamenti J.P."/>
            <person name="Herman A."/>
            <person name="Mangelson H."/>
            <person name="Liachko I."/>
            <person name="Sullivan S."/>
            <person name="Sone E.D."/>
            <person name="Koren S."/>
            <person name="Silverstein K.A.T."/>
            <person name="Beckman K.B."/>
            <person name="Gohl D.M."/>
        </authorList>
    </citation>
    <scope>NUCLEOTIDE SEQUENCE</scope>
    <source>
        <strain evidence="1">Duluth1</strain>
        <tissue evidence="1">Whole animal</tissue>
    </source>
</reference>